<evidence type="ECO:0000256" key="1">
    <source>
        <dbReference type="PROSITE-ProRule" id="PRU00325"/>
    </source>
</evidence>
<comment type="caution">
    <text evidence="4">The sequence shown here is derived from an EMBL/GenBank/DDBJ whole genome shotgun (WGS) entry which is preliminary data.</text>
</comment>
<organism evidence="4 5">
    <name type="scientific">Candidatus Magnetaquiglobus chichijimensis</name>
    <dbReference type="NCBI Taxonomy" id="3141448"/>
    <lineage>
        <taxon>Bacteria</taxon>
        <taxon>Pseudomonadati</taxon>
        <taxon>Pseudomonadota</taxon>
        <taxon>Magnetococcia</taxon>
        <taxon>Magnetococcales</taxon>
        <taxon>Candidatus Magnetaquicoccaceae</taxon>
        <taxon>Candidatus Magnetaquiglobus</taxon>
    </lineage>
</organism>
<keyword evidence="1" id="KW-0479">Metal-binding</keyword>
<reference evidence="4 5" key="1">
    <citation type="submission" date="2024-05" db="EMBL/GenBank/DDBJ databases">
        <authorList>
            <consortium name="Candidatus Magnetaquicoccaceae bacterium FCR-1 genome sequencing consortium"/>
            <person name="Shimoshige H."/>
            <person name="Shimamura S."/>
            <person name="Taoka A."/>
            <person name="Kobayashi H."/>
            <person name="Maekawa T."/>
        </authorList>
    </citation>
    <scope>NUCLEOTIDE SEQUENCE [LARGE SCALE GENOMIC DNA]</scope>
    <source>
        <strain evidence="4 5">FCR-1</strain>
    </source>
</reference>
<keyword evidence="5" id="KW-1185">Reference proteome</keyword>
<feature type="transmembrane region" description="Helical" evidence="2">
    <location>
        <begin position="16"/>
        <end position="38"/>
    </location>
</feature>
<evidence type="ECO:0000313" key="5">
    <source>
        <dbReference type="Proteomes" id="UP001628193"/>
    </source>
</evidence>
<gene>
    <name evidence="4" type="ORF">SIID45300_00814</name>
</gene>
<keyword evidence="2" id="KW-1133">Transmembrane helix</keyword>
<dbReference type="EMBL" id="BAAFGK010000002">
    <property type="protein sequence ID" value="GAB0056506.1"/>
    <property type="molecule type" value="Genomic_DNA"/>
</dbReference>
<dbReference type="InterPro" id="IPR007527">
    <property type="entry name" value="Znf_SWIM"/>
</dbReference>
<evidence type="ECO:0000256" key="2">
    <source>
        <dbReference type="SAM" id="Phobius"/>
    </source>
</evidence>
<protein>
    <recommendedName>
        <fullName evidence="3">SWIM-type domain-containing protein</fullName>
    </recommendedName>
</protein>
<accession>A0ABQ0C6I9</accession>
<feature type="domain" description="SWIM-type" evidence="3">
    <location>
        <begin position="82"/>
        <end position="123"/>
    </location>
</feature>
<keyword evidence="1" id="KW-0862">Zinc</keyword>
<dbReference type="PROSITE" id="PS50966">
    <property type="entry name" value="ZF_SWIM"/>
    <property type="match status" value="1"/>
</dbReference>
<keyword evidence="1" id="KW-0863">Zinc-finger</keyword>
<name>A0ABQ0C6I9_9PROT</name>
<evidence type="ECO:0000313" key="4">
    <source>
        <dbReference type="EMBL" id="GAB0056506.1"/>
    </source>
</evidence>
<evidence type="ECO:0000259" key="3">
    <source>
        <dbReference type="PROSITE" id="PS50966"/>
    </source>
</evidence>
<reference evidence="4 5" key="2">
    <citation type="submission" date="2024-09" db="EMBL/GenBank/DDBJ databases">
        <title>Draft genome sequence of Candidatus Magnetaquicoccaceae bacterium FCR-1.</title>
        <authorList>
            <person name="Shimoshige H."/>
            <person name="Shimamura S."/>
            <person name="Taoka A."/>
            <person name="Kobayashi H."/>
            <person name="Maekawa T."/>
        </authorList>
    </citation>
    <scope>NUCLEOTIDE SEQUENCE [LARGE SCALE GENOMIC DNA]</scope>
    <source>
        <strain evidence="4 5">FCR-1</strain>
    </source>
</reference>
<dbReference type="RefSeq" id="WP_420904214.1">
    <property type="nucleotide sequence ID" value="NZ_BAAFGK010000002.1"/>
</dbReference>
<keyword evidence="2" id="KW-0812">Transmembrane</keyword>
<dbReference type="Proteomes" id="UP001628193">
    <property type="component" value="Unassembled WGS sequence"/>
</dbReference>
<keyword evidence="2" id="KW-0472">Membrane</keyword>
<proteinExistence type="predicted"/>
<sequence length="271" mass="31377">MSTITAQTHAVSDHSVLVWLAGLLLIGLISWSIHYFIIVPMQRKRHILESIPYCPSLLLPQLPAEHDKIMRVDSQRLIHLSYRVNLYQLTCSCLRFRRIRRFYPANDIRRLCRHLRRELQNSGCLQNLDELTRGVISFRLRDGCYVRESLTNSEMIVGFHPRSSIVRVYTYRKSPDDPLGGPYTGAVDKFTYNHRQEIWVYGEPPPNADEILTVVETLMTACRARYPNPEKLPHIKETLQMPIPETEAAMAARARRESILAARRSTTPLQQ</sequence>